<dbReference type="GO" id="GO:0030261">
    <property type="term" value="P:chromosome condensation"/>
    <property type="evidence" value="ECO:0007669"/>
    <property type="project" value="InterPro"/>
</dbReference>
<organism evidence="10 11">
    <name type="scientific">Segniliparus rugosus (strain ATCC BAA-974 / DSM 45345 / CCUG 50838 / CIP 108380 / JCM 13579 / CDC 945)</name>
    <dbReference type="NCBI Taxonomy" id="679197"/>
    <lineage>
        <taxon>Bacteria</taxon>
        <taxon>Bacillati</taxon>
        <taxon>Actinomycetota</taxon>
        <taxon>Actinomycetes</taxon>
        <taxon>Mycobacteriales</taxon>
        <taxon>Segniliparaceae</taxon>
        <taxon>Segniliparus</taxon>
    </lineage>
</organism>
<evidence type="ECO:0000256" key="5">
    <source>
        <dbReference type="ARBA" id="ARBA00023054"/>
    </source>
</evidence>
<dbReference type="STRING" id="679197.HMPREF9336_04223"/>
<dbReference type="Pfam" id="PF06470">
    <property type="entry name" value="SMC_hinge"/>
    <property type="match status" value="1"/>
</dbReference>
<evidence type="ECO:0000256" key="2">
    <source>
        <dbReference type="ARBA" id="ARBA00022490"/>
    </source>
</evidence>
<evidence type="ECO:0000259" key="9">
    <source>
        <dbReference type="SMART" id="SM00968"/>
    </source>
</evidence>
<feature type="binding site" evidence="7">
    <location>
        <begin position="32"/>
        <end position="39"/>
    </location>
    <ligand>
        <name>ATP</name>
        <dbReference type="ChEBI" id="CHEBI:30616"/>
    </ligand>
</feature>
<dbReference type="GO" id="GO:0003677">
    <property type="term" value="F:DNA binding"/>
    <property type="evidence" value="ECO:0007669"/>
    <property type="project" value="UniProtKB-UniRule"/>
</dbReference>
<comment type="subcellular location">
    <subcellularLocation>
        <location evidence="1 7">Cytoplasm</location>
    </subcellularLocation>
</comment>
<dbReference type="RefSeq" id="WP_021030378.1">
    <property type="nucleotide sequence ID" value="NZ_KI391953.1"/>
</dbReference>
<keyword evidence="11" id="KW-1185">Reference proteome</keyword>
<name>U1M1T2_SEGRC</name>
<evidence type="ECO:0000256" key="4">
    <source>
        <dbReference type="ARBA" id="ARBA00022840"/>
    </source>
</evidence>
<evidence type="ECO:0000313" key="10">
    <source>
        <dbReference type="EMBL" id="ERG69332.1"/>
    </source>
</evidence>
<dbReference type="SUPFAM" id="SSF75553">
    <property type="entry name" value="Smc hinge domain"/>
    <property type="match status" value="1"/>
</dbReference>
<protein>
    <recommendedName>
        <fullName evidence="7">Chromosome partition protein Smc</fullName>
    </recommendedName>
</protein>
<feature type="compositionally biased region" description="Basic and acidic residues" evidence="8">
    <location>
        <begin position="408"/>
        <end position="427"/>
    </location>
</feature>
<dbReference type="InterPro" id="IPR010935">
    <property type="entry name" value="SMC_hinge"/>
</dbReference>
<dbReference type="HOGENOM" id="CLU_001042_2_2_11"/>
<comment type="subunit">
    <text evidence="7">Homodimer.</text>
</comment>
<feature type="coiled-coil region" evidence="7">
    <location>
        <begin position="651"/>
        <end position="699"/>
    </location>
</feature>
<dbReference type="FunFam" id="3.40.50.300:FF:000901">
    <property type="entry name" value="Chromosome partition protein Smc"/>
    <property type="match status" value="1"/>
</dbReference>
<dbReference type="InterPro" id="IPR027417">
    <property type="entry name" value="P-loop_NTPase"/>
</dbReference>
<dbReference type="NCBIfam" id="TIGR02168">
    <property type="entry name" value="SMC_prok_B"/>
    <property type="match status" value="1"/>
</dbReference>
<keyword evidence="6 7" id="KW-0238">DNA-binding</keyword>
<evidence type="ECO:0000256" key="6">
    <source>
        <dbReference type="ARBA" id="ARBA00023125"/>
    </source>
</evidence>
<dbReference type="SMART" id="SM00968">
    <property type="entry name" value="SMC_hinge"/>
    <property type="match status" value="1"/>
</dbReference>
<dbReference type="Proteomes" id="UP000004816">
    <property type="component" value="Unassembled WGS sequence"/>
</dbReference>
<dbReference type="GO" id="GO:0007062">
    <property type="term" value="P:sister chromatid cohesion"/>
    <property type="evidence" value="ECO:0007669"/>
    <property type="project" value="InterPro"/>
</dbReference>
<feature type="coiled-coil region" evidence="7">
    <location>
        <begin position="732"/>
        <end position="842"/>
    </location>
</feature>
<dbReference type="eggNOG" id="COG1196">
    <property type="taxonomic scope" value="Bacteria"/>
</dbReference>
<dbReference type="AlphaFoldDB" id="U1M1T2"/>
<keyword evidence="2 7" id="KW-0963">Cytoplasm</keyword>
<dbReference type="GO" id="GO:0007059">
    <property type="term" value="P:chromosome segregation"/>
    <property type="evidence" value="ECO:0007669"/>
    <property type="project" value="UniProtKB-UniRule"/>
</dbReference>
<feature type="compositionally biased region" description="Basic and acidic residues" evidence="8">
    <location>
        <begin position="353"/>
        <end position="363"/>
    </location>
</feature>
<comment type="similarity">
    <text evidence="7">Belongs to the SMC family.</text>
</comment>
<dbReference type="PANTHER" id="PTHR43977">
    <property type="entry name" value="STRUCTURAL MAINTENANCE OF CHROMOSOMES PROTEIN 3"/>
    <property type="match status" value="1"/>
</dbReference>
<dbReference type="InterPro" id="IPR036277">
    <property type="entry name" value="SMC_hinge_sf"/>
</dbReference>
<dbReference type="SUPFAM" id="SSF52540">
    <property type="entry name" value="P-loop containing nucleoside triphosphate hydrolases"/>
    <property type="match status" value="1"/>
</dbReference>
<evidence type="ECO:0000256" key="1">
    <source>
        <dbReference type="ARBA" id="ARBA00004496"/>
    </source>
</evidence>
<comment type="domain">
    <text evidence="7">Contains large globular domains required for ATP hydrolysis at each terminus and a third globular domain forming a flexible hinge near the middle of the molecule. These domains are separated by coiled-coil structures.</text>
</comment>
<dbReference type="EMBL" id="ACZI02000002">
    <property type="protein sequence ID" value="ERG69332.1"/>
    <property type="molecule type" value="Genomic_DNA"/>
</dbReference>
<reference evidence="10 11" key="1">
    <citation type="journal article" date="2011" name="Stand. Genomic Sci.">
        <title>High quality draft genome sequence of Segniliparus rugosus CDC 945(T)= (ATCC BAA-974(T)).</title>
        <authorList>
            <person name="Earl A.M."/>
            <person name="Desjardins C.A."/>
            <person name="Fitzgerald M.G."/>
            <person name="Arachchi H.M."/>
            <person name="Zeng Q."/>
            <person name="Mehta T."/>
            <person name="Griggs A."/>
            <person name="Birren B.W."/>
            <person name="Toney N.C."/>
            <person name="Carr J."/>
            <person name="Posey J."/>
            <person name="Butler W.R."/>
        </authorList>
    </citation>
    <scope>NUCLEOTIDE SEQUENCE [LARGE SCALE GENOMIC DNA]</scope>
    <source>
        <strain evidence="11">ATCC BAA-974 / DSM 45345 / CCUG 50838 / CIP 108380 / JCM 13579 / CDC 945</strain>
    </source>
</reference>
<proteinExistence type="inferred from homology"/>
<keyword evidence="3 7" id="KW-0547">Nucleotide-binding</keyword>
<dbReference type="PIRSF" id="PIRSF005719">
    <property type="entry name" value="SMC"/>
    <property type="match status" value="1"/>
</dbReference>
<feature type="region of interest" description="Disordered" evidence="8">
    <location>
        <begin position="408"/>
        <end position="431"/>
    </location>
</feature>
<evidence type="ECO:0000256" key="3">
    <source>
        <dbReference type="ARBA" id="ARBA00022741"/>
    </source>
</evidence>
<feature type="region of interest" description="Disordered" evidence="8">
    <location>
        <begin position="235"/>
        <end position="256"/>
    </location>
</feature>
<evidence type="ECO:0000256" key="7">
    <source>
        <dbReference type="HAMAP-Rule" id="MF_01894"/>
    </source>
</evidence>
<dbReference type="Gene3D" id="3.40.50.300">
    <property type="entry name" value="P-loop containing nucleotide triphosphate hydrolases"/>
    <property type="match status" value="2"/>
</dbReference>
<feature type="coiled-coil region" evidence="7">
    <location>
        <begin position="878"/>
        <end position="905"/>
    </location>
</feature>
<dbReference type="FunFam" id="3.40.50.300:FF:000984">
    <property type="entry name" value="Chromosome partition protein Smc"/>
    <property type="match status" value="1"/>
</dbReference>
<accession>U1M1T2</accession>
<dbReference type="GO" id="GO:0006260">
    <property type="term" value="P:DNA replication"/>
    <property type="evidence" value="ECO:0007669"/>
    <property type="project" value="UniProtKB-UniRule"/>
</dbReference>
<dbReference type="InterPro" id="IPR003395">
    <property type="entry name" value="RecF/RecN/SMC_N"/>
</dbReference>
<gene>
    <name evidence="7" type="primary">smc</name>
    <name evidence="10" type="ORF">HMPREF9336_04223</name>
</gene>
<dbReference type="Pfam" id="PF02463">
    <property type="entry name" value="SMC_N"/>
    <property type="match status" value="1"/>
</dbReference>
<dbReference type="HAMAP" id="MF_01894">
    <property type="entry name" value="Smc_prok"/>
    <property type="match status" value="1"/>
</dbReference>
<keyword evidence="4 7" id="KW-0067">ATP-binding</keyword>
<dbReference type="InterPro" id="IPR024704">
    <property type="entry name" value="SMC"/>
</dbReference>
<comment type="caution">
    <text evidence="10">The sequence shown here is derived from an EMBL/GenBank/DDBJ whole genome shotgun (WGS) entry which is preliminary data.</text>
</comment>
<evidence type="ECO:0000256" key="8">
    <source>
        <dbReference type="SAM" id="MobiDB-lite"/>
    </source>
</evidence>
<sequence length="1159" mass="124325">MHLRSLTLKGFKSFASPTTLVFEPGITAVVGANGSGKSNIADALSWVMGEQGAKSLRGAKMDDVIFAGTSKRPALGRAEVTLVIDNADGALPIDYTEVAVTRRMYRDGGGEYLINGDSCRLMDVQELLSDSGIGSQMHVIVGQHRLATMLSARPHQWRELIEEAAGVHKHRKRKDRALRKLETTSGDMTRVGDLVAELRRQLKPLGRQAEAAKKAHAAGARLRDARRRLVVAKLAQTKEAASSTEGSARETTAKREAAQRELDAKLSVISADEEVLRVVRAATGRARQQTEQLGLVVERVRATARVADERARQLAKQAVAPQFEEDWTEQRAELVEARDEFEAQFAASSAELEAAREAERSAKAEASQVEQRLRAQEQELHRLRAQAAKASGQAASLAGKAQALLAEAEHARQASAEAHGRAERAKADATGLRAEQAERDLAWQGAQLRADETSRAESLLVEHVEQSAAAESGLRGRTAALAARIEALESTVAPADGAAWLFEHSPAKPAGVLAERLKPHAGYERALASALGMFAEAVVMASEQAAAEAAAAVGEAGEGQVALVFPTGQSQARFEPGELPSGARPLLAMVDCDAELEPALAGLLAGVVVVDAPQEARTVLQRLPQAKVVTKSGDLLGLGWAVAGVGRSTGVLDVRAQIGRAREELASAQSQLAEAQQVVEHARAELASARQASAQARAELTGAAADRAVAGESLARSATQVETLELESRRTATRAETLAQQAQELAEAIEQAETAHGQAHNEAEQLAARLEEAAGQRRQAGAALEEAQARRGTAESGHAALKERVAAAKARIAELEAREHRLKAAQEQAARQERARRRALAAHAVAMRLGDRAQAVCEAAQGRHDRLRRRVAEQVESMREGQAQVEAARERLAEAERAAHAAELAATTAAERSKAAETEVIERFGMTPADLIAEFAEEDPASFDQEQLAEEVKLAEREIAAIGQVNPLALEEFAALEERHAFLTAQLDDLTKARKDLLDVVKEVDDLVVRVIREAYEDVSREFRHVFQTLFPGGEGSLELTEPGDLLTTGVEVKARPAGKKVQRLSLLSGGEQSLTALAVLISIFRARPSPFYILDEVEAALDEVNLRRLLVILGELASSAQLIIITHQRPTMEIADALYGMSMQGDGVTHVVSQKAGV</sequence>
<dbReference type="GO" id="GO:0016887">
    <property type="term" value="F:ATP hydrolysis activity"/>
    <property type="evidence" value="ECO:0007669"/>
    <property type="project" value="InterPro"/>
</dbReference>
<keyword evidence="5 7" id="KW-0175">Coiled coil</keyword>
<dbReference type="Gene3D" id="6.10.140.1720">
    <property type="match status" value="1"/>
</dbReference>
<evidence type="ECO:0000313" key="11">
    <source>
        <dbReference type="Proteomes" id="UP000004816"/>
    </source>
</evidence>
<feature type="compositionally biased region" description="Basic and acidic residues" evidence="8">
    <location>
        <begin position="247"/>
        <end position="256"/>
    </location>
</feature>
<dbReference type="GO" id="GO:0005737">
    <property type="term" value="C:cytoplasm"/>
    <property type="evidence" value="ECO:0007669"/>
    <property type="project" value="UniProtKB-SubCell"/>
</dbReference>
<dbReference type="GO" id="GO:0005524">
    <property type="term" value="F:ATP binding"/>
    <property type="evidence" value="ECO:0007669"/>
    <property type="project" value="UniProtKB-UniRule"/>
</dbReference>
<dbReference type="InterPro" id="IPR011890">
    <property type="entry name" value="SMC_prok"/>
</dbReference>
<comment type="function">
    <text evidence="7">Required for chromosome condensation and partitioning.</text>
</comment>
<feature type="domain" description="SMC hinge" evidence="9">
    <location>
        <begin position="507"/>
        <end position="620"/>
    </location>
</feature>
<feature type="region of interest" description="Disordered" evidence="8">
    <location>
        <begin position="352"/>
        <end position="373"/>
    </location>
</feature>
<dbReference type="GO" id="GO:0005694">
    <property type="term" value="C:chromosome"/>
    <property type="evidence" value="ECO:0007669"/>
    <property type="project" value="InterPro"/>
</dbReference>